<evidence type="ECO:0000313" key="2">
    <source>
        <dbReference type="EMBL" id="KQB38480.1"/>
    </source>
</evidence>
<reference evidence="2 3" key="1">
    <citation type="submission" date="2014-09" db="EMBL/GenBank/DDBJ databases">
        <title>Genome sequence of Flavobacterium aquidurense RC62.</title>
        <authorList>
            <person name="Kim J.F."/>
            <person name="Kwak M.-J."/>
        </authorList>
    </citation>
    <scope>NUCLEOTIDE SEQUENCE [LARGE SCALE GENOMIC DNA]</scope>
    <source>
        <strain evidence="2 3">RC62</strain>
    </source>
</reference>
<evidence type="ECO:0000313" key="3">
    <source>
        <dbReference type="Proteomes" id="UP000050443"/>
    </source>
</evidence>
<name>A0A0Q0S556_9FLAO</name>
<keyword evidence="1" id="KW-1133">Transmembrane helix</keyword>
<evidence type="ECO:0000256" key="1">
    <source>
        <dbReference type="SAM" id="Phobius"/>
    </source>
</evidence>
<sequence>MTKLTYYFNFPIFINTKNTLCVFFIVKKYQSLKNSKNKR</sequence>
<accession>A0A0Q0S556</accession>
<organism evidence="2 3">
    <name type="scientific">Flavobacterium aquidurense</name>
    <dbReference type="NCBI Taxonomy" id="362413"/>
    <lineage>
        <taxon>Bacteria</taxon>
        <taxon>Pseudomonadati</taxon>
        <taxon>Bacteroidota</taxon>
        <taxon>Flavobacteriia</taxon>
        <taxon>Flavobacteriales</taxon>
        <taxon>Flavobacteriaceae</taxon>
        <taxon>Flavobacterium</taxon>
    </lineage>
</organism>
<keyword evidence="1" id="KW-0812">Transmembrane</keyword>
<gene>
    <name evidence="2" type="ORF">RC62_1835</name>
</gene>
<dbReference type="AlphaFoldDB" id="A0A0Q0S556"/>
<comment type="caution">
    <text evidence="2">The sequence shown here is derived from an EMBL/GenBank/DDBJ whole genome shotgun (WGS) entry which is preliminary data.</text>
</comment>
<dbReference type="Proteomes" id="UP000050443">
    <property type="component" value="Unassembled WGS sequence"/>
</dbReference>
<protein>
    <submittedName>
        <fullName evidence="2">Uncharacterized protein</fullName>
    </submittedName>
</protein>
<feature type="transmembrane region" description="Helical" evidence="1">
    <location>
        <begin position="6"/>
        <end position="26"/>
    </location>
</feature>
<dbReference type="PATRIC" id="fig|362413.3.peg.1787"/>
<proteinExistence type="predicted"/>
<dbReference type="EMBL" id="JRLF01000014">
    <property type="protein sequence ID" value="KQB38480.1"/>
    <property type="molecule type" value="Genomic_DNA"/>
</dbReference>
<keyword evidence="1" id="KW-0472">Membrane</keyword>